<accession>A0ABQ7J4Q4</accession>
<evidence type="ECO:0000313" key="1">
    <source>
        <dbReference type="EMBL" id="KAF8818026.1"/>
    </source>
</evidence>
<comment type="caution">
    <text evidence="1">The sequence shown here is derived from an EMBL/GenBank/DDBJ whole genome shotgun (WGS) entry which is preliminary data.</text>
</comment>
<sequence>MLKRILSFVSAIPLFYYSLVVFTINSIHVSDAFQSFCCWDELEPNNRQVELGIRKYLEQLPQYSRRNTSLFLLVGINLNLLQFGMEAKSSPTCWNESSEPLYQKSARYRIQKLQYISESYTPNRYDVCKSFLRKNTENYALIPQKNCILMPGPKRNKYENPPGLVVAYNSGYIVSVGNRPETVGIGTPSEGSIPYADWVRKKFRSHKSEPTCSSLKNTRLLNVLGRVDIPAQQELFLEELHDFLLANFPQWKVIYDPEISPFLVLCRLWTSKKEDQIREYIQSMRSPSSRTVSYSTPFEGPSPRSEAVSTQAIFTESRPLLIEGKFRWPSAEEIHKFQEEDKEWQSKSPIPNFLNCILVIGAKHIVAHKIDTKEELELAINDIFPILRYFIDFSDKRWYN</sequence>
<dbReference type="Proteomes" id="UP000823046">
    <property type="component" value="Unassembled WGS sequence"/>
</dbReference>
<organism evidence="1 2">
    <name type="scientific">Cardiosporidium cionae</name>
    <dbReference type="NCBI Taxonomy" id="476202"/>
    <lineage>
        <taxon>Eukaryota</taxon>
        <taxon>Sar</taxon>
        <taxon>Alveolata</taxon>
        <taxon>Apicomplexa</taxon>
        <taxon>Aconoidasida</taxon>
        <taxon>Nephromycida</taxon>
        <taxon>Cardiosporidium</taxon>
    </lineage>
</organism>
<evidence type="ECO:0000313" key="2">
    <source>
        <dbReference type="Proteomes" id="UP000823046"/>
    </source>
</evidence>
<proteinExistence type="predicted"/>
<keyword evidence="2" id="KW-1185">Reference proteome</keyword>
<protein>
    <submittedName>
        <fullName evidence="1">Uncharacterized protein</fullName>
    </submittedName>
</protein>
<dbReference type="EMBL" id="JADAQX010001122">
    <property type="protein sequence ID" value="KAF8818026.1"/>
    <property type="molecule type" value="Genomic_DNA"/>
</dbReference>
<gene>
    <name evidence="1" type="ORF">IE077_002295</name>
</gene>
<reference evidence="1 2" key="1">
    <citation type="journal article" date="2020" name="bioRxiv">
        <title>Metabolic contributions of an alphaproteobacterial endosymbiont in the apicomplexan Cardiosporidium cionae.</title>
        <authorList>
            <person name="Hunter E.S."/>
            <person name="Paight C.J."/>
            <person name="Lane C.E."/>
        </authorList>
    </citation>
    <scope>NUCLEOTIDE SEQUENCE [LARGE SCALE GENOMIC DNA]</scope>
    <source>
        <strain evidence="1">ESH_2018</strain>
    </source>
</reference>
<name>A0ABQ7J4Q4_9APIC</name>